<dbReference type="EMBL" id="CP000562">
    <property type="protein sequence ID" value="ABN56603.1"/>
    <property type="molecule type" value="Genomic_DNA"/>
</dbReference>
<feature type="compositionally biased region" description="Low complexity" evidence="1">
    <location>
        <begin position="204"/>
        <end position="220"/>
    </location>
</feature>
<dbReference type="Proteomes" id="UP000002146">
    <property type="component" value="Chromosome"/>
</dbReference>
<dbReference type="STRING" id="368407.Memar_0670"/>
<reference evidence="2 3" key="1">
    <citation type="journal article" date="2009" name="Stand. Genomic Sci.">
        <title>Complete genome sequence of Methanoculleus marisnigri Romesser et al. 1981 type strain JR1.</title>
        <authorList>
            <person name="Anderson I.J."/>
            <person name="Sieprawska-Lupa M."/>
            <person name="Lapidus A."/>
            <person name="Nolan M."/>
            <person name="Copeland A."/>
            <person name="Glavina Del Rio T."/>
            <person name="Tice H."/>
            <person name="Dalin E."/>
            <person name="Barry K."/>
            <person name="Saunders E."/>
            <person name="Han C."/>
            <person name="Brettin T."/>
            <person name="Detter J.C."/>
            <person name="Bruce D."/>
            <person name="Mikhailova N."/>
            <person name="Pitluck S."/>
            <person name="Hauser L."/>
            <person name="Land M."/>
            <person name="Lucas S."/>
            <person name="Richardson P."/>
            <person name="Whitman W.B."/>
            <person name="Kyrpides N.C."/>
        </authorList>
    </citation>
    <scope>NUCLEOTIDE SEQUENCE [LARGE SCALE GENOMIC DNA]</scope>
    <source>
        <strain evidence="3">ATCC 35101 / DSM 1498 / JR1</strain>
    </source>
</reference>
<dbReference type="KEGG" id="mem:Memar_0670"/>
<dbReference type="AlphaFoldDB" id="A3CTA3"/>
<organism evidence="2 3">
    <name type="scientific">Methanoculleus marisnigri (strain ATCC 35101 / DSM 1498 / JR1)</name>
    <dbReference type="NCBI Taxonomy" id="368407"/>
    <lineage>
        <taxon>Archaea</taxon>
        <taxon>Methanobacteriati</taxon>
        <taxon>Methanobacteriota</taxon>
        <taxon>Stenosarchaea group</taxon>
        <taxon>Methanomicrobia</taxon>
        <taxon>Methanomicrobiales</taxon>
        <taxon>Methanomicrobiaceae</taxon>
        <taxon>Methanoculleus</taxon>
    </lineage>
</organism>
<feature type="compositionally biased region" description="Basic and acidic residues" evidence="1">
    <location>
        <begin position="185"/>
        <end position="200"/>
    </location>
</feature>
<proteinExistence type="predicted"/>
<dbReference type="eggNOG" id="arCOG03732">
    <property type="taxonomic scope" value="Archaea"/>
</dbReference>
<evidence type="ECO:0000313" key="2">
    <source>
        <dbReference type="EMBL" id="ABN56603.1"/>
    </source>
</evidence>
<evidence type="ECO:0000313" key="3">
    <source>
        <dbReference type="Proteomes" id="UP000002146"/>
    </source>
</evidence>
<accession>A3CTA3</accession>
<name>A3CTA3_METMJ</name>
<dbReference type="HOGENOM" id="CLU_094461_0_0_2"/>
<feature type="region of interest" description="Disordered" evidence="1">
    <location>
        <begin position="1"/>
        <end position="51"/>
    </location>
</feature>
<gene>
    <name evidence="2" type="ordered locus">Memar_0670</name>
</gene>
<protein>
    <submittedName>
        <fullName evidence="2">Uncharacterized protein</fullName>
    </submittedName>
</protein>
<keyword evidence="3" id="KW-1185">Reference proteome</keyword>
<evidence type="ECO:0000256" key="1">
    <source>
        <dbReference type="SAM" id="MobiDB-lite"/>
    </source>
</evidence>
<feature type="region of interest" description="Disordered" evidence="1">
    <location>
        <begin position="143"/>
        <end position="225"/>
    </location>
</feature>
<sequence length="257" mass="27432">MCGVSGTPAGRGRNRPGYPGQPPSPPCRRLPARIAPGSGGGKTRPDEPNGGAVRVAGGIVYNGIQYLMEYMSSKKEVTIGITINLENYENLRLEVEGDVETHEDVDDLITFLDGILARVGRGDQATAERVDAYRRRVLAARPAVPEAPAPEKKTPEPVAEPAPREEKKACPPPEVIAAAIPPAPEHPRTPEPPAKPEEKPTVQPEAAPTEEPAPAKPSEAPAEDVCEVCGAEVTKSQAKLSQLFMSKTLCKKCMEQP</sequence>
<feature type="compositionally biased region" description="Pro residues" evidence="1">
    <location>
        <begin position="19"/>
        <end position="28"/>
    </location>
</feature>